<dbReference type="InterPro" id="IPR033714">
    <property type="entry name" value="tRNA_bind_bactPheRS"/>
</dbReference>
<dbReference type="InterPro" id="IPR009061">
    <property type="entry name" value="DNA-bd_dom_put_sf"/>
</dbReference>
<evidence type="ECO:0000256" key="6">
    <source>
        <dbReference type="ARBA" id="ARBA00022598"/>
    </source>
</evidence>
<dbReference type="Gene3D" id="3.50.40.10">
    <property type="entry name" value="Phenylalanyl-trna Synthetase, Chain B, domain 3"/>
    <property type="match status" value="1"/>
</dbReference>
<dbReference type="PROSITE" id="PS51447">
    <property type="entry name" value="FDX_ACB"/>
    <property type="match status" value="1"/>
</dbReference>
<dbReference type="Pfam" id="PF01588">
    <property type="entry name" value="tRNA_bind"/>
    <property type="match status" value="1"/>
</dbReference>
<feature type="binding site" evidence="15">
    <location>
        <position position="505"/>
    </location>
    <ligand>
        <name>Mg(2+)</name>
        <dbReference type="ChEBI" id="CHEBI:18420"/>
        <note>shared with alpha subunit</note>
    </ligand>
</feature>
<gene>
    <name evidence="15" type="primary">pheT</name>
    <name evidence="20" type="ORF">ABID16_002110</name>
</gene>
<evidence type="ECO:0000256" key="2">
    <source>
        <dbReference type="ARBA" id="ARBA00008653"/>
    </source>
</evidence>
<comment type="cofactor">
    <cofactor evidence="15">
        <name>Mg(2+)</name>
        <dbReference type="ChEBI" id="CHEBI:18420"/>
    </cofactor>
    <text evidence="15">Binds 2 magnesium ions per tetramer.</text>
</comment>
<dbReference type="Proteomes" id="UP001549047">
    <property type="component" value="Unassembled WGS sequence"/>
</dbReference>
<comment type="subcellular location">
    <subcellularLocation>
        <location evidence="1 15">Cytoplasm</location>
    </subcellularLocation>
</comment>
<dbReference type="EC" id="6.1.1.20" evidence="15"/>
<dbReference type="PANTHER" id="PTHR10947">
    <property type="entry name" value="PHENYLALANYL-TRNA SYNTHETASE BETA CHAIN AND LEUCINE-RICH REPEAT-CONTAINING PROTEIN 47"/>
    <property type="match status" value="1"/>
</dbReference>
<dbReference type="InterPro" id="IPR005121">
    <property type="entry name" value="Fdx_antiC-bd"/>
</dbReference>
<evidence type="ECO:0000313" key="21">
    <source>
        <dbReference type="Proteomes" id="UP001549047"/>
    </source>
</evidence>
<evidence type="ECO:0000256" key="14">
    <source>
        <dbReference type="ARBA" id="ARBA00049255"/>
    </source>
</evidence>
<evidence type="ECO:0000256" key="10">
    <source>
        <dbReference type="ARBA" id="ARBA00022842"/>
    </source>
</evidence>
<comment type="subunit">
    <text evidence="3 15">Tetramer of two alpha and two beta subunits.</text>
</comment>
<evidence type="ECO:0000256" key="5">
    <source>
        <dbReference type="ARBA" id="ARBA00022555"/>
    </source>
</evidence>
<dbReference type="Pfam" id="PF03147">
    <property type="entry name" value="FDX-ACB"/>
    <property type="match status" value="1"/>
</dbReference>
<dbReference type="Gene3D" id="2.40.50.140">
    <property type="entry name" value="Nucleic acid-binding proteins"/>
    <property type="match status" value="1"/>
</dbReference>
<keyword evidence="13 15" id="KW-0030">Aminoacyl-tRNA synthetase</keyword>
<keyword evidence="5 16" id="KW-0820">tRNA-binding</keyword>
<dbReference type="EMBL" id="JBEPMB010000002">
    <property type="protein sequence ID" value="MET3613781.1"/>
    <property type="molecule type" value="Genomic_DNA"/>
</dbReference>
<evidence type="ECO:0000256" key="9">
    <source>
        <dbReference type="ARBA" id="ARBA00022840"/>
    </source>
</evidence>
<dbReference type="SMART" id="SM00896">
    <property type="entry name" value="FDX-ACB"/>
    <property type="match status" value="1"/>
</dbReference>
<keyword evidence="4 15" id="KW-0963">Cytoplasm</keyword>
<evidence type="ECO:0000256" key="8">
    <source>
        <dbReference type="ARBA" id="ARBA00022741"/>
    </source>
</evidence>
<feature type="binding site" evidence="15">
    <location>
        <position position="515"/>
    </location>
    <ligand>
        <name>Mg(2+)</name>
        <dbReference type="ChEBI" id="CHEBI:18420"/>
        <note>shared with alpha subunit</note>
    </ligand>
</feature>
<dbReference type="SMART" id="SM00874">
    <property type="entry name" value="B5"/>
    <property type="match status" value="1"/>
</dbReference>
<feature type="domain" description="TRNA-binding" evidence="17">
    <location>
        <begin position="38"/>
        <end position="148"/>
    </location>
</feature>
<evidence type="ECO:0000256" key="1">
    <source>
        <dbReference type="ARBA" id="ARBA00004496"/>
    </source>
</evidence>
<dbReference type="SUPFAM" id="SSF55681">
    <property type="entry name" value="Class II aaRS and biotin synthetases"/>
    <property type="match status" value="1"/>
</dbReference>
<dbReference type="InterPro" id="IPR041616">
    <property type="entry name" value="PheRS_beta_core"/>
</dbReference>
<dbReference type="Gene3D" id="3.30.70.380">
    <property type="entry name" value="Ferrodoxin-fold anticodon-binding domain"/>
    <property type="match status" value="1"/>
</dbReference>
<keyword evidence="8 15" id="KW-0547">Nucleotide-binding</keyword>
<dbReference type="Pfam" id="PF17759">
    <property type="entry name" value="tRNA_synthFbeta"/>
    <property type="match status" value="1"/>
</dbReference>
<evidence type="ECO:0000256" key="12">
    <source>
        <dbReference type="ARBA" id="ARBA00022917"/>
    </source>
</evidence>
<dbReference type="InterPro" id="IPR005146">
    <property type="entry name" value="B3/B4_tRNA-bd"/>
</dbReference>
<dbReference type="Pfam" id="PF03484">
    <property type="entry name" value="B5"/>
    <property type="match status" value="1"/>
</dbReference>
<evidence type="ECO:0000256" key="3">
    <source>
        <dbReference type="ARBA" id="ARBA00011209"/>
    </source>
</evidence>
<dbReference type="Gene3D" id="3.30.56.10">
    <property type="match status" value="2"/>
</dbReference>
<evidence type="ECO:0000259" key="18">
    <source>
        <dbReference type="PROSITE" id="PS51447"/>
    </source>
</evidence>
<feature type="binding site" evidence="15">
    <location>
        <position position="514"/>
    </location>
    <ligand>
        <name>Mg(2+)</name>
        <dbReference type="ChEBI" id="CHEBI:18420"/>
        <note>shared with alpha subunit</note>
    </ligand>
</feature>
<comment type="catalytic activity">
    <reaction evidence="14 15">
        <text>tRNA(Phe) + L-phenylalanine + ATP = L-phenylalanyl-tRNA(Phe) + AMP + diphosphate + H(+)</text>
        <dbReference type="Rhea" id="RHEA:19413"/>
        <dbReference type="Rhea" id="RHEA-COMP:9668"/>
        <dbReference type="Rhea" id="RHEA-COMP:9699"/>
        <dbReference type="ChEBI" id="CHEBI:15378"/>
        <dbReference type="ChEBI" id="CHEBI:30616"/>
        <dbReference type="ChEBI" id="CHEBI:33019"/>
        <dbReference type="ChEBI" id="CHEBI:58095"/>
        <dbReference type="ChEBI" id="CHEBI:78442"/>
        <dbReference type="ChEBI" id="CHEBI:78531"/>
        <dbReference type="ChEBI" id="CHEBI:456215"/>
        <dbReference type="EC" id="6.1.1.20"/>
    </reaction>
</comment>
<evidence type="ECO:0000256" key="4">
    <source>
        <dbReference type="ARBA" id="ARBA00022490"/>
    </source>
</evidence>
<evidence type="ECO:0000256" key="16">
    <source>
        <dbReference type="PROSITE-ProRule" id="PRU00209"/>
    </source>
</evidence>
<accession>A0ABV2J0A0</accession>
<evidence type="ECO:0000256" key="11">
    <source>
        <dbReference type="ARBA" id="ARBA00022884"/>
    </source>
</evidence>
<dbReference type="RefSeq" id="WP_354556288.1">
    <property type="nucleotide sequence ID" value="NZ_JBEPMB010000002.1"/>
</dbReference>
<dbReference type="InterPro" id="IPR036690">
    <property type="entry name" value="Fdx_antiC-bd_sf"/>
</dbReference>
<keyword evidence="12 15" id="KW-0648">Protein biosynthesis</keyword>
<evidence type="ECO:0000259" key="17">
    <source>
        <dbReference type="PROSITE" id="PS50886"/>
    </source>
</evidence>
<evidence type="ECO:0000313" key="20">
    <source>
        <dbReference type="EMBL" id="MET3613781.1"/>
    </source>
</evidence>
<evidence type="ECO:0000256" key="15">
    <source>
        <dbReference type="HAMAP-Rule" id="MF_00283"/>
    </source>
</evidence>
<dbReference type="InterPro" id="IPR002547">
    <property type="entry name" value="tRNA-bd_dom"/>
</dbReference>
<evidence type="ECO:0000259" key="19">
    <source>
        <dbReference type="PROSITE" id="PS51483"/>
    </source>
</evidence>
<feature type="domain" description="B5" evidence="19">
    <location>
        <begin position="452"/>
        <end position="527"/>
    </location>
</feature>
<proteinExistence type="inferred from homology"/>
<name>A0ABV2J0A0_9HYPH</name>
<keyword evidence="11 16" id="KW-0694">RNA-binding</keyword>
<dbReference type="SUPFAM" id="SSF54991">
    <property type="entry name" value="Anticodon-binding domain of PheRS"/>
    <property type="match status" value="1"/>
</dbReference>
<dbReference type="CDD" id="cd02796">
    <property type="entry name" value="tRNA_bind_bactPheRS"/>
    <property type="match status" value="1"/>
</dbReference>
<dbReference type="PANTHER" id="PTHR10947:SF0">
    <property type="entry name" value="PHENYLALANINE--TRNA LIGASE BETA SUBUNIT"/>
    <property type="match status" value="1"/>
</dbReference>
<organism evidence="20 21">
    <name type="scientific">Rhizobium aquaticum</name>
    <dbReference type="NCBI Taxonomy" id="1549636"/>
    <lineage>
        <taxon>Bacteria</taxon>
        <taxon>Pseudomonadati</taxon>
        <taxon>Pseudomonadota</taxon>
        <taxon>Alphaproteobacteria</taxon>
        <taxon>Hyphomicrobiales</taxon>
        <taxon>Rhizobiaceae</taxon>
        <taxon>Rhizobium/Agrobacterium group</taxon>
        <taxon>Rhizobium</taxon>
    </lineage>
</organism>
<dbReference type="InterPro" id="IPR020825">
    <property type="entry name" value="Phe-tRNA_synthase-like_B3/B4"/>
</dbReference>
<dbReference type="SUPFAM" id="SSF56037">
    <property type="entry name" value="PheT/TilS domain"/>
    <property type="match status" value="2"/>
</dbReference>
<comment type="similarity">
    <text evidence="2 15">Belongs to the phenylalanyl-tRNA synthetase beta subunit family. Type 1 subfamily.</text>
</comment>
<dbReference type="HAMAP" id="MF_00283">
    <property type="entry name" value="Phe_tRNA_synth_beta1"/>
    <property type="match status" value="1"/>
</dbReference>
<dbReference type="SMART" id="SM00873">
    <property type="entry name" value="B3_4"/>
    <property type="match status" value="1"/>
</dbReference>
<evidence type="ECO:0000256" key="13">
    <source>
        <dbReference type="ARBA" id="ARBA00023146"/>
    </source>
</evidence>
<evidence type="ECO:0000256" key="7">
    <source>
        <dbReference type="ARBA" id="ARBA00022723"/>
    </source>
</evidence>
<dbReference type="SUPFAM" id="SSF46955">
    <property type="entry name" value="Putative DNA-binding domain"/>
    <property type="match status" value="1"/>
</dbReference>
<dbReference type="InterPro" id="IPR012340">
    <property type="entry name" value="NA-bd_OB-fold"/>
</dbReference>
<comment type="caution">
    <text evidence="20">The sequence shown here is derived from an EMBL/GenBank/DDBJ whole genome shotgun (WGS) entry which is preliminary data.</text>
</comment>
<dbReference type="NCBIfam" id="NF045760">
    <property type="entry name" value="YtpR"/>
    <property type="match status" value="1"/>
</dbReference>
<dbReference type="InterPro" id="IPR045060">
    <property type="entry name" value="Phe-tRNA-ligase_IIc_bsu"/>
</dbReference>
<dbReference type="PROSITE" id="PS51483">
    <property type="entry name" value="B5"/>
    <property type="match status" value="1"/>
</dbReference>
<dbReference type="CDD" id="cd00769">
    <property type="entry name" value="PheRS_beta_core"/>
    <property type="match status" value="1"/>
</dbReference>
<dbReference type="InterPro" id="IPR045864">
    <property type="entry name" value="aa-tRNA-synth_II/BPL/LPL"/>
</dbReference>
<keyword evidence="10 15" id="KW-0460">Magnesium</keyword>
<keyword evidence="6 15" id="KW-0436">Ligase</keyword>
<feature type="domain" description="FDX-ACB" evidence="18">
    <location>
        <begin position="765"/>
        <end position="858"/>
    </location>
</feature>
<sequence>MKFTLSWLKDHLETDATLEQICEKLTAIGLEVEDVDDRAVFKPFTIAKIVTAEKHPEADRLKVLSVDKGDGKLIQIVCGAPNARTGLIGALAEPGTYVPGIDVTLGVGKIRGVESHGMMCSEKELMVSEDHNGIIDLPADAPLGTSYAAYAGLDDPVIEINLTPNRPDCTGVYGIARDLAAAGLGTLKAAKAPAFKVEGKTPVEVKLDFAADDTHLCPGFALRLVRGVKNGPSPAWMQKRLKAIGLRPINALVDITNYMTFDQARPLHVFDAAKVAGNLVVRRAKPKLEWDTGPISDDQYAEFTAAGGPPFRLTSEWRIDPALNIKIADAEIGRWEEEVILALDGREYPLTQNNVVIADDKGVESIAGIMGGEHSGCDENTVDVLIESALWDPLNIAKSGREHGIITDARYRFERGVDPDYMVAGLERATELVLELCGGVAAEANVVGYAGYRAKVVDFPVSEVKRLTGIDVPASESREILVKLGFGVEGSGDVLQVSVPSWRPDVDGKADLVEEVLRIHGVDQVKAQPLDSHGAVNGKILTTLQIRTRAAKRALASRGMGEAVTWSFIPSEHAALFGGGSAALKLSNPIAADMSDMRPSLLPGLLSAAQRNAARGYGDVALFEVSGTYESDRPEGQRRVAGGVRRGTATLAGSGRMWSNGKSGGGKPADVFDAKADALAVLEACGMPMGNVQIEKGGPDWYHPGRSGTIKMGPKVILGTFGEFHPKALDALDVGGALCGFEVYIDAIPEPKKKATKTKPVLELSPFQAVRRDFAFVVDKSVEAGAIIRAAASADRKLIGAVNVFDIFEGASLGADKKSVAIEVTIQPAERTLTDEDFDGLTKRIIANVEKTTGGTLRA</sequence>
<feature type="binding site" evidence="15">
    <location>
        <position position="511"/>
    </location>
    <ligand>
        <name>Mg(2+)</name>
        <dbReference type="ChEBI" id="CHEBI:18420"/>
        <note>shared with alpha subunit</note>
    </ligand>
</feature>
<dbReference type="Gene3D" id="3.30.930.10">
    <property type="entry name" value="Bira Bifunctional Protein, Domain 2"/>
    <property type="match status" value="1"/>
</dbReference>
<dbReference type="InterPro" id="IPR005147">
    <property type="entry name" value="tRNA_synthase_B5-dom"/>
</dbReference>
<protein>
    <recommendedName>
        <fullName evidence="15">Phenylalanine--tRNA ligase beta subunit</fullName>
        <ecNumber evidence="15">6.1.1.20</ecNumber>
    </recommendedName>
    <alternativeName>
        <fullName evidence="15">Phenylalanyl-tRNA synthetase beta subunit</fullName>
        <shortName evidence="15">PheRS</shortName>
    </alternativeName>
</protein>
<keyword evidence="7 15" id="KW-0479">Metal-binding</keyword>
<keyword evidence="21" id="KW-1185">Reference proteome</keyword>
<dbReference type="Pfam" id="PF03483">
    <property type="entry name" value="B3_4"/>
    <property type="match status" value="2"/>
</dbReference>
<keyword evidence="9 15" id="KW-0067">ATP-binding</keyword>
<dbReference type="PROSITE" id="PS50886">
    <property type="entry name" value="TRBD"/>
    <property type="match status" value="1"/>
</dbReference>
<reference evidence="20 21" key="1">
    <citation type="submission" date="2024-06" db="EMBL/GenBank/DDBJ databases">
        <title>Genomic Encyclopedia of Type Strains, Phase IV (KMG-IV): sequencing the most valuable type-strain genomes for metagenomic binning, comparative biology and taxonomic classification.</title>
        <authorList>
            <person name="Goeker M."/>
        </authorList>
    </citation>
    <scope>NUCLEOTIDE SEQUENCE [LARGE SCALE GENOMIC DNA]</scope>
    <source>
        <strain evidence="20 21">DSM 29780</strain>
    </source>
</reference>
<dbReference type="InterPro" id="IPR004532">
    <property type="entry name" value="Phe-tRNA-ligase_IIc_bsu_bact"/>
</dbReference>
<dbReference type="GO" id="GO:0004826">
    <property type="term" value="F:phenylalanine-tRNA ligase activity"/>
    <property type="evidence" value="ECO:0007669"/>
    <property type="project" value="UniProtKB-EC"/>
</dbReference>
<dbReference type="SUPFAM" id="SSF50249">
    <property type="entry name" value="Nucleic acid-binding proteins"/>
    <property type="match status" value="1"/>
</dbReference>